<protein>
    <submittedName>
        <fullName evidence="2">Uncharacterized protein</fullName>
    </submittedName>
</protein>
<feature type="transmembrane region" description="Helical" evidence="1">
    <location>
        <begin position="31"/>
        <end position="50"/>
    </location>
</feature>
<keyword evidence="3" id="KW-1185">Reference proteome</keyword>
<sequence>MYYFILALTLLIPLLIIAGIIYLYKKLSRRTFILLALTVTAGPYLAYKLLERQFMLEAVPDALEVTSIAYQKEESWGFGPGGNEAGVRLYPLPDNIVQTIQQRGMDFFSKMPANQNQQSRDWRGSYDNWKATPIQANESWQVNQESGRMDVKDYICAYGFCPGIKPSVALEMNAIINSPGSYYAYGRIGMIIVSPEKKLVLYFYNG</sequence>
<keyword evidence="1" id="KW-1133">Transmembrane helix</keyword>
<dbReference type="OrthoDB" id="7595812at2"/>
<organism evidence="2 3">
    <name type="scientific">Undibacterium pigrum</name>
    <dbReference type="NCBI Taxonomy" id="401470"/>
    <lineage>
        <taxon>Bacteria</taxon>
        <taxon>Pseudomonadati</taxon>
        <taxon>Pseudomonadota</taxon>
        <taxon>Betaproteobacteria</taxon>
        <taxon>Burkholderiales</taxon>
        <taxon>Oxalobacteraceae</taxon>
        <taxon>Undibacterium</taxon>
    </lineage>
</organism>
<proteinExistence type="predicted"/>
<name>A0A318J8D9_9BURK</name>
<keyword evidence="1" id="KW-0812">Transmembrane</keyword>
<evidence type="ECO:0000256" key="1">
    <source>
        <dbReference type="SAM" id="Phobius"/>
    </source>
</evidence>
<dbReference type="EMBL" id="QJKB01000005">
    <property type="protein sequence ID" value="PXX42706.1"/>
    <property type="molecule type" value="Genomic_DNA"/>
</dbReference>
<evidence type="ECO:0000313" key="3">
    <source>
        <dbReference type="Proteomes" id="UP000247792"/>
    </source>
</evidence>
<comment type="caution">
    <text evidence="2">The sequence shown here is derived from an EMBL/GenBank/DDBJ whole genome shotgun (WGS) entry which is preliminary data.</text>
</comment>
<accession>A0A318J8D9</accession>
<evidence type="ECO:0000313" key="2">
    <source>
        <dbReference type="EMBL" id="PXX42706.1"/>
    </source>
</evidence>
<dbReference type="AlphaFoldDB" id="A0A318J8D9"/>
<reference evidence="2 3" key="1">
    <citation type="submission" date="2018-05" db="EMBL/GenBank/DDBJ databases">
        <title>Genomic Encyclopedia of Type Strains, Phase IV (KMG-IV): sequencing the most valuable type-strain genomes for metagenomic binning, comparative biology and taxonomic classification.</title>
        <authorList>
            <person name="Goeker M."/>
        </authorList>
    </citation>
    <scope>NUCLEOTIDE SEQUENCE [LARGE SCALE GENOMIC DNA]</scope>
    <source>
        <strain evidence="2 3">DSM 19792</strain>
    </source>
</reference>
<gene>
    <name evidence="2" type="ORF">DFR42_105369</name>
</gene>
<feature type="transmembrane region" description="Helical" evidence="1">
    <location>
        <begin position="6"/>
        <end position="24"/>
    </location>
</feature>
<dbReference type="RefSeq" id="WP_110256231.1">
    <property type="nucleotide sequence ID" value="NZ_QJKB01000005.1"/>
</dbReference>
<dbReference type="Proteomes" id="UP000247792">
    <property type="component" value="Unassembled WGS sequence"/>
</dbReference>
<keyword evidence="1" id="KW-0472">Membrane</keyword>